<keyword evidence="6" id="KW-0472">Membrane</keyword>
<evidence type="ECO:0000256" key="7">
    <source>
        <dbReference type="SAM" id="MobiDB-lite"/>
    </source>
</evidence>
<gene>
    <name evidence="8" type="ORF">OEZ85_005994</name>
</gene>
<evidence type="ECO:0000256" key="2">
    <source>
        <dbReference type="ARBA" id="ARBA00010703"/>
    </source>
</evidence>
<accession>A0ABY8UFI7</accession>
<dbReference type="InterPro" id="IPR016651">
    <property type="entry name" value="LCMT1"/>
</dbReference>
<name>A0ABY8UFI7_TETOB</name>
<dbReference type="InterPro" id="IPR007213">
    <property type="entry name" value="Ppm1/Ppm2/Tcmp"/>
</dbReference>
<evidence type="ECO:0000256" key="6">
    <source>
        <dbReference type="PIRNR" id="PIRNR016305"/>
    </source>
</evidence>
<evidence type="ECO:0000256" key="4">
    <source>
        <dbReference type="ARBA" id="ARBA00022679"/>
    </source>
</evidence>
<sequence>MAMPPPAIPPIGLGGGRGRSMRRAAGDAGVQRTNDDAQATKMSCASLGYFSDGVLPLLARCPPSRKPPLINRGTWARHAAMRQVTTDFVAACLQHAQQQQQQQQQAANAEGGNSSPAEASAGAQQESSSIDSSSSSSVSQSVCQVVSLGAGSDSSWFSLQQQGWGLLPAVHYIELDYQEMVAKKARSLLASEQLLALLPDGTTATTELAGPRYSLVGADLRHLEQLEAALHRAGFDARLPTLYLAECVLIYLEPGEAARLLAAAAARAAGGGGCAAVAIYEQTRPDDAFGATMIANLEARGCPLRSVGSVPRPASQEARLAAAGWAAAAAADMAAVYHGRSSGSGSGSSSGAAGGCGGWLRPFWCGERGRIERLELLDELEEWRLMQEHYCLALGVTGQGCSWLAEGLQLDQLRALGS</sequence>
<evidence type="ECO:0000313" key="8">
    <source>
        <dbReference type="EMBL" id="WIA20144.1"/>
    </source>
</evidence>
<comment type="subcellular location">
    <subcellularLocation>
        <location evidence="6">Cytoplasm</location>
    </subcellularLocation>
    <subcellularLocation>
        <location evidence="6">Membrane</location>
        <topology evidence="6">Peripheral membrane protein</topology>
    </subcellularLocation>
</comment>
<dbReference type="PANTHER" id="PTHR13600">
    <property type="entry name" value="LEUCINE CARBOXYL METHYLTRANSFERASE"/>
    <property type="match status" value="1"/>
</dbReference>
<comment type="catalytic activity">
    <reaction evidence="1 6">
        <text>[phosphatase 2A protein]-C-terminal L-leucine + S-adenosyl-L-methionine = [phosphatase 2A protein]-C-terminal L-leucine methyl ester + S-adenosyl-L-homocysteine</text>
        <dbReference type="Rhea" id="RHEA:48544"/>
        <dbReference type="Rhea" id="RHEA-COMP:12134"/>
        <dbReference type="Rhea" id="RHEA-COMP:12135"/>
        <dbReference type="ChEBI" id="CHEBI:57856"/>
        <dbReference type="ChEBI" id="CHEBI:59789"/>
        <dbReference type="ChEBI" id="CHEBI:90516"/>
        <dbReference type="ChEBI" id="CHEBI:90517"/>
        <dbReference type="EC" id="2.1.1.233"/>
    </reaction>
</comment>
<keyword evidence="6" id="KW-0963">Cytoplasm</keyword>
<evidence type="ECO:0000256" key="3">
    <source>
        <dbReference type="ARBA" id="ARBA00022603"/>
    </source>
</evidence>
<dbReference type="EC" id="2.1.1.233" evidence="6"/>
<dbReference type="Gene3D" id="3.40.50.150">
    <property type="entry name" value="Vaccinia Virus protein VP39"/>
    <property type="match status" value="1"/>
</dbReference>
<comment type="function">
    <text evidence="6">Involved in brassinosteroid (BR) signaling.</text>
</comment>
<organism evidence="8 9">
    <name type="scientific">Tetradesmus obliquus</name>
    <name type="common">Green alga</name>
    <name type="synonym">Acutodesmus obliquus</name>
    <dbReference type="NCBI Taxonomy" id="3088"/>
    <lineage>
        <taxon>Eukaryota</taxon>
        <taxon>Viridiplantae</taxon>
        <taxon>Chlorophyta</taxon>
        <taxon>core chlorophytes</taxon>
        <taxon>Chlorophyceae</taxon>
        <taxon>CS clade</taxon>
        <taxon>Sphaeropleales</taxon>
        <taxon>Scenedesmaceae</taxon>
        <taxon>Tetradesmus</taxon>
    </lineage>
</organism>
<dbReference type="PANTHER" id="PTHR13600:SF21">
    <property type="entry name" value="LEUCINE CARBOXYL METHYLTRANSFERASE 1"/>
    <property type="match status" value="1"/>
</dbReference>
<reference evidence="8 9" key="1">
    <citation type="submission" date="2023-05" db="EMBL/GenBank/DDBJ databases">
        <title>A 100% complete, gapless, phased diploid assembly of the Scenedesmus obliquus UTEX 3031 genome.</title>
        <authorList>
            <person name="Biondi T.C."/>
            <person name="Hanschen E.R."/>
            <person name="Kwon T."/>
            <person name="Eng W."/>
            <person name="Kruse C.P.S."/>
            <person name="Koehler S.I."/>
            <person name="Kunde Y."/>
            <person name="Gleasner C.D."/>
            <person name="You Mak K.T."/>
            <person name="Polle J."/>
            <person name="Hovde B.T."/>
            <person name="Starkenburg S.R."/>
        </authorList>
    </citation>
    <scope>NUCLEOTIDE SEQUENCE [LARGE SCALE GENOMIC DNA]</scope>
    <source>
        <strain evidence="8 9">DOE0152z</strain>
    </source>
</reference>
<keyword evidence="5 6" id="KW-0949">S-adenosyl-L-methionine</keyword>
<evidence type="ECO:0000313" key="9">
    <source>
        <dbReference type="Proteomes" id="UP001244341"/>
    </source>
</evidence>
<dbReference type="Pfam" id="PF04072">
    <property type="entry name" value="LCM"/>
    <property type="match status" value="1"/>
</dbReference>
<dbReference type="PIRSF" id="PIRSF016305">
    <property type="entry name" value="LCM_mtfrase"/>
    <property type="match status" value="1"/>
</dbReference>
<keyword evidence="3 6" id="KW-0489">Methyltransferase</keyword>
<feature type="region of interest" description="Disordered" evidence="7">
    <location>
        <begin position="1"/>
        <end position="34"/>
    </location>
</feature>
<dbReference type="SUPFAM" id="SSF53335">
    <property type="entry name" value="S-adenosyl-L-methionine-dependent methyltransferases"/>
    <property type="match status" value="1"/>
</dbReference>
<proteinExistence type="inferred from homology"/>
<keyword evidence="9" id="KW-1185">Reference proteome</keyword>
<evidence type="ECO:0000256" key="5">
    <source>
        <dbReference type="ARBA" id="ARBA00022691"/>
    </source>
</evidence>
<dbReference type="Proteomes" id="UP001244341">
    <property type="component" value="Chromosome 11b"/>
</dbReference>
<keyword evidence="4 6" id="KW-0808">Transferase</keyword>
<protein>
    <recommendedName>
        <fullName evidence="6">Leucine carboxyl methyltransferase 1 homolog</fullName>
        <ecNumber evidence="6">2.1.1.233</ecNumber>
    </recommendedName>
</protein>
<dbReference type="InterPro" id="IPR029063">
    <property type="entry name" value="SAM-dependent_MTases_sf"/>
</dbReference>
<evidence type="ECO:0000256" key="1">
    <source>
        <dbReference type="ARBA" id="ARBA00000724"/>
    </source>
</evidence>
<comment type="similarity">
    <text evidence="2 6">Belongs to the methyltransferase superfamily. LCMT family.</text>
</comment>
<feature type="region of interest" description="Disordered" evidence="7">
    <location>
        <begin position="101"/>
        <end position="135"/>
    </location>
</feature>
<dbReference type="EMBL" id="CP126218">
    <property type="protein sequence ID" value="WIA20144.1"/>
    <property type="molecule type" value="Genomic_DNA"/>
</dbReference>